<proteinExistence type="predicted"/>
<gene>
    <name evidence="1" type="ORF">T05_11882</name>
</gene>
<comment type="caution">
    <text evidence="1">The sequence shown here is derived from an EMBL/GenBank/DDBJ whole genome shotgun (WGS) entry which is preliminary data.</text>
</comment>
<dbReference type="OrthoDB" id="5918148at2759"/>
<dbReference type="AlphaFoldDB" id="A0A0V0TEU3"/>
<protein>
    <submittedName>
        <fullName evidence="1">Uncharacterized protein</fullName>
    </submittedName>
</protein>
<evidence type="ECO:0000313" key="2">
    <source>
        <dbReference type="Proteomes" id="UP000055048"/>
    </source>
</evidence>
<dbReference type="EMBL" id="JYDJ01000305">
    <property type="protein sequence ID" value="KRX37551.1"/>
    <property type="molecule type" value="Genomic_DNA"/>
</dbReference>
<reference evidence="1 2" key="1">
    <citation type="submission" date="2015-01" db="EMBL/GenBank/DDBJ databases">
        <title>Evolution of Trichinella species and genotypes.</title>
        <authorList>
            <person name="Korhonen P.K."/>
            <person name="Edoardo P."/>
            <person name="Giuseppe L.R."/>
            <person name="Gasser R.B."/>
        </authorList>
    </citation>
    <scope>NUCLEOTIDE SEQUENCE [LARGE SCALE GENOMIC DNA]</scope>
    <source>
        <strain evidence="1">ISS417</strain>
    </source>
</reference>
<organism evidence="1 2">
    <name type="scientific">Trichinella murrelli</name>
    <dbReference type="NCBI Taxonomy" id="144512"/>
    <lineage>
        <taxon>Eukaryota</taxon>
        <taxon>Metazoa</taxon>
        <taxon>Ecdysozoa</taxon>
        <taxon>Nematoda</taxon>
        <taxon>Enoplea</taxon>
        <taxon>Dorylaimia</taxon>
        <taxon>Trichinellida</taxon>
        <taxon>Trichinellidae</taxon>
        <taxon>Trichinella</taxon>
    </lineage>
</organism>
<name>A0A0V0TEU3_9BILA</name>
<dbReference type="Proteomes" id="UP000055048">
    <property type="component" value="Unassembled WGS sequence"/>
</dbReference>
<evidence type="ECO:0000313" key="1">
    <source>
        <dbReference type="EMBL" id="KRX37551.1"/>
    </source>
</evidence>
<keyword evidence="2" id="KW-1185">Reference proteome</keyword>
<accession>A0A0V0TEU3</accession>
<sequence length="128" mass="14919">MMVRLSRRMCRDRFLLRDVMRSCIFEAFAFLRGSKCEMLSCVHSDEEPPQYSCLHENFVRFGILYMFISMQALASSLNRAGSTDRSLIGRAGMDAFNAQLPLRLGNFYHIPHRQPSFTFCKIYIYLIS</sequence>